<dbReference type="AlphaFoldDB" id="A0AAJ8C036"/>
<dbReference type="VEuPathDB" id="FungiDB:An17g00460"/>
<dbReference type="GeneID" id="84593565"/>
<organism evidence="1">
    <name type="scientific">Aspergillus niger</name>
    <dbReference type="NCBI Taxonomy" id="5061"/>
    <lineage>
        <taxon>Eukaryota</taxon>
        <taxon>Fungi</taxon>
        <taxon>Dikarya</taxon>
        <taxon>Ascomycota</taxon>
        <taxon>Pezizomycotina</taxon>
        <taxon>Eurotiomycetes</taxon>
        <taxon>Eurotiomycetidae</taxon>
        <taxon>Eurotiales</taxon>
        <taxon>Aspergillaceae</taxon>
        <taxon>Aspergillus</taxon>
        <taxon>Aspergillus subgen. Circumdati</taxon>
    </lineage>
</organism>
<sequence length="134" mass="14492">MLKMTCLRDQLDRNPSTPGLHTGASVTLLERNLDFGAIAKLRGEGIIVGQGVGYVGGIGKRHKTPGGSSGYLTIVHSKDMQAMVCSEPTISGRSIPVDSEQSFKTDKVYEQDANHSQLPKRGNMPSSRVLCSRY</sequence>
<dbReference type="RefSeq" id="XP_059606572.1">
    <property type="nucleotide sequence ID" value="XM_059745412.1"/>
</dbReference>
<gene>
    <name evidence="1" type="ORF">An17g00460</name>
</gene>
<evidence type="ECO:0000313" key="1">
    <source>
        <dbReference type="RefSeq" id="XP_059606572.1"/>
    </source>
</evidence>
<protein>
    <submittedName>
        <fullName evidence="1">Uncharacterized protein</fullName>
    </submittedName>
</protein>
<reference evidence="1" key="2">
    <citation type="submission" date="2025-08" db="UniProtKB">
        <authorList>
            <consortium name="RefSeq"/>
        </authorList>
    </citation>
    <scope>IDENTIFICATION</scope>
</reference>
<accession>A0AAJ8C036</accession>
<proteinExistence type="predicted"/>
<dbReference type="KEGG" id="ang:An17g00460"/>
<reference evidence="1" key="1">
    <citation type="submission" date="2025-02" db="EMBL/GenBank/DDBJ databases">
        <authorList>
            <consortium name="NCBI Genome Project"/>
        </authorList>
    </citation>
    <scope>NUCLEOTIDE SEQUENCE</scope>
</reference>
<name>A0AAJ8C036_ASPNG</name>